<protein>
    <submittedName>
        <fullName evidence="2">Papain-like cysteine protease family protein</fullName>
    </submittedName>
</protein>
<proteinExistence type="predicted"/>
<gene>
    <name evidence="2" type="ORF">ACFQKB_16345</name>
</gene>
<feature type="signal peptide" evidence="1">
    <location>
        <begin position="1"/>
        <end position="27"/>
    </location>
</feature>
<evidence type="ECO:0000313" key="3">
    <source>
        <dbReference type="Proteomes" id="UP001596380"/>
    </source>
</evidence>
<keyword evidence="3" id="KW-1185">Reference proteome</keyword>
<dbReference type="Proteomes" id="UP001596380">
    <property type="component" value="Unassembled WGS sequence"/>
</dbReference>
<organism evidence="2 3">
    <name type="scientific">Actinomadura yumaensis</name>
    <dbReference type="NCBI Taxonomy" id="111807"/>
    <lineage>
        <taxon>Bacteria</taxon>
        <taxon>Bacillati</taxon>
        <taxon>Actinomycetota</taxon>
        <taxon>Actinomycetes</taxon>
        <taxon>Streptosporangiales</taxon>
        <taxon>Thermomonosporaceae</taxon>
        <taxon>Actinomadura</taxon>
    </lineage>
</organism>
<keyword evidence="1" id="KW-0732">Signal</keyword>
<dbReference type="RefSeq" id="WP_160822762.1">
    <property type="nucleotide sequence ID" value="NZ_JBHSXE010000001.1"/>
</dbReference>
<comment type="caution">
    <text evidence="2">The sequence shown here is derived from an EMBL/GenBank/DDBJ whole genome shotgun (WGS) entry which is preliminary data.</text>
</comment>
<dbReference type="InterPro" id="IPR022118">
    <property type="entry name" value="Peptidase_C70_AvrRpt2"/>
</dbReference>
<dbReference type="EMBL" id="JBHSXS010000008">
    <property type="protein sequence ID" value="MFC6881340.1"/>
    <property type="molecule type" value="Genomic_DNA"/>
</dbReference>
<name>A0ABW2CK60_9ACTN</name>
<sequence length="194" mass="21485">MQVRSAWRAAVCTLALAAAAMPGTSFAAQPGTSTAAATRLNITMQAQQKSNWCWAASGNTVAAYMGKSYSQNQFCNLAFSRSMNASCPNNQATLANDQTAFRQIGINPGNYVYAHLYYSAIVREVDARRPVLARIQWTGGGGHMQVLYGYDQSSNMVYWGDPWPSSNRYNWASYDYYVSNNSFFWTHSLDYIGA</sequence>
<feature type="chain" id="PRO_5046990240" evidence="1">
    <location>
        <begin position="28"/>
        <end position="194"/>
    </location>
</feature>
<evidence type="ECO:0000256" key="1">
    <source>
        <dbReference type="SAM" id="SignalP"/>
    </source>
</evidence>
<dbReference type="Pfam" id="PF12385">
    <property type="entry name" value="Peptidase_C70"/>
    <property type="match status" value="1"/>
</dbReference>
<evidence type="ECO:0000313" key="2">
    <source>
        <dbReference type="EMBL" id="MFC6881340.1"/>
    </source>
</evidence>
<accession>A0ABW2CK60</accession>
<dbReference type="Gene3D" id="3.90.70.10">
    <property type="entry name" value="Cysteine proteinases"/>
    <property type="match status" value="1"/>
</dbReference>
<reference evidence="3" key="1">
    <citation type="journal article" date="2019" name="Int. J. Syst. Evol. Microbiol.">
        <title>The Global Catalogue of Microorganisms (GCM) 10K type strain sequencing project: providing services to taxonomists for standard genome sequencing and annotation.</title>
        <authorList>
            <consortium name="The Broad Institute Genomics Platform"/>
            <consortium name="The Broad Institute Genome Sequencing Center for Infectious Disease"/>
            <person name="Wu L."/>
            <person name="Ma J."/>
        </authorList>
    </citation>
    <scope>NUCLEOTIDE SEQUENCE [LARGE SCALE GENOMIC DNA]</scope>
    <source>
        <strain evidence="3">JCM 3369</strain>
    </source>
</reference>